<keyword evidence="2" id="KW-1185">Reference proteome</keyword>
<evidence type="ECO:0000313" key="1">
    <source>
        <dbReference type="EMBL" id="AWI04590.1"/>
    </source>
</evidence>
<dbReference type="RefSeq" id="WP_032078059.1">
    <property type="nucleotide sequence ID" value="NZ_CP020953.1"/>
</dbReference>
<dbReference type="OrthoDB" id="1643507at2"/>
<name>A0A2U8DPJ7_9CLOT</name>
<organism evidence="1 2">
    <name type="scientific">Clostridium drakei</name>
    <dbReference type="NCBI Taxonomy" id="332101"/>
    <lineage>
        <taxon>Bacteria</taxon>
        <taxon>Bacillati</taxon>
        <taxon>Bacillota</taxon>
        <taxon>Clostridia</taxon>
        <taxon>Eubacteriales</taxon>
        <taxon>Clostridiaceae</taxon>
        <taxon>Clostridium</taxon>
    </lineage>
</organism>
<evidence type="ECO:0000313" key="2">
    <source>
        <dbReference type="Proteomes" id="UP000244910"/>
    </source>
</evidence>
<reference evidence="2" key="1">
    <citation type="submission" date="2017-04" db="EMBL/GenBank/DDBJ databases">
        <authorList>
            <person name="Song Y."/>
            <person name="Cho B.-K."/>
        </authorList>
    </citation>
    <scope>NUCLEOTIDE SEQUENCE [LARGE SCALE GENOMIC DNA]</scope>
    <source>
        <strain evidence="2">SL1</strain>
    </source>
</reference>
<sequence length="256" mass="29303">MIFKEFGNKNKPVIIFLHGGGLSWWSLKSQIEVLKKDYFVVTPIIDGHGDDWNNTFISIRKSAELVIDYIEDNCNGKVFAICGFSIGAQIVVEIISKECDITENAVIESALVYPIKMITKLTIPMYNLCYGLIKKRWYAKLQAKVLNVPEELFEDYYKDSSRMTKESLINITKSNGEYSMPQTLWNTKAKTLILVGEKELQVMKNSAKLLHDTIKYSSLKVIEKSGHGEISLIHTDRYIELLQQLFENTTSLFVEN</sequence>
<protein>
    <submittedName>
        <fullName evidence="1">Alpha/beta hydrolase</fullName>
    </submittedName>
</protein>
<dbReference type="AlphaFoldDB" id="A0A2U8DPJ7"/>
<dbReference type="EMBL" id="CP020953">
    <property type="protein sequence ID" value="AWI04590.1"/>
    <property type="molecule type" value="Genomic_DNA"/>
</dbReference>
<gene>
    <name evidence="1" type="ORF">B9W14_08825</name>
</gene>
<accession>A0A2U8DPJ7</accession>
<dbReference type="GO" id="GO:0016787">
    <property type="term" value="F:hydrolase activity"/>
    <property type="evidence" value="ECO:0007669"/>
    <property type="project" value="UniProtKB-KW"/>
</dbReference>
<dbReference type="Proteomes" id="UP000244910">
    <property type="component" value="Chromosome"/>
</dbReference>
<dbReference type="Gene3D" id="3.40.50.1820">
    <property type="entry name" value="alpha/beta hydrolase"/>
    <property type="match status" value="1"/>
</dbReference>
<dbReference type="InterPro" id="IPR029058">
    <property type="entry name" value="AB_hydrolase_fold"/>
</dbReference>
<proteinExistence type="predicted"/>
<dbReference type="SUPFAM" id="SSF53474">
    <property type="entry name" value="alpha/beta-Hydrolases"/>
    <property type="match status" value="1"/>
</dbReference>
<dbReference type="KEGG" id="cdrk:B9W14_08825"/>
<keyword evidence="1" id="KW-0378">Hydrolase</keyword>